<organism evidence="9 11">
    <name type="scientific">Adineta steineri</name>
    <dbReference type="NCBI Taxonomy" id="433720"/>
    <lineage>
        <taxon>Eukaryota</taxon>
        <taxon>Metazoa</taxon>
        <taxon>Spiralia</taxon>
        <taxon>Gnathifera</taxon>
        <taxon>Rotifera</taxon>
        <taxon>Eurotatoria</taxon>
        <taxon>Bdelloidea</taxon>
        <taxon>Adinetida</taxon>
        <taxon>Adinetidae</taxon>
        <taxon>Adineta</taxon>
    </lineage>
</organism>
<name>A0A814VGH7_9BILA</name>
<dbReference type="Gene3D" id="1.20.1250.20">
    <property type="entry name" value="MFS general substrate transporter like domains"/>
    <property type="match status" value="1"/>
</dbReference>
<feature type="transmembrane region" description="Helical" evidence="8">
    <location>
        <begin position="411"/>
        <end position="432"/>
    </location>
</feature>
<feature type="transmembrane region" description="Helical" evidence="8">
    <location>
        <begin position="252"/>
        <end position="270"/>
    </location>
</feature>
<dbReference type="AlphaFoldDB" id="A0A814VGH7"/>
<dbReference type="EMBL" id="CAJOAZ010001899">
    <property type="protein sequence ID" value="CAF3870756.1"/>
    <property type="molecule type" value="Genomic_DNA"/>
</dbReference>
<feature type="transmembrane region" description="Helical" evidence="8">
    <location>
        <begin position="191"/>
        <end position="211"/>
    </location>
</feature>
<keyword evidence="4" id="KW-0571">Peptide transport</keyword>
<dbReference type="Pfam" id="PF00854">
    <property type="entry name" value="PTR2"/>
    <property type="match status" value="1"/>
</dbReference>
<comment type="subcellular location">
    <subcellularLocation>
        <location evidence="1 7">Membrane</location>
        <topology evidence="1 7">Multi-pass membrane protein</topology>
    </subcellularLocation>
</comment>
<evidence type="ECO:0000256" key="5">
    <source>
        <dbReference type="ARBA" id="ARBA00022989"/>
    </source>
</evidence>
<evidence type="ECO:0000313" key="11">
    <source>
        <dbReference type="Proteomes" id="UP000663845"/>
    </source>
</evidence>
<dbReference type="Proteomes" id="UP000663844">
    <property type="component" value="Unassembled WGS sequence"/>
</dbReference>
<keyword evidence="5 8" id="KW-1133">Transmembrane helix</keyword>
<evidence type="ECO:0000256" key="4">
    <source>
        <dbReference type="ARBA" id="ARBA00022856"/>
    </source>
</evidence>
<dbReference type="PANTHER" id="PTHR11654">
    <property type="entry name" value="OLIGOPEPTIDE TRANSPORTER-RELATED"/>
    <property type="match status" value="1"/>
</dbReference>
<comment type="caution">
    <text evidence="9">The sequence shown here is derived from an EMBL/GenBank/DDBJ whole genome shotgun (WGS) entry which is preliminary data.</text>
</comment>
<evidence type="ECO:0000313" key="10">
    <source>
        <dbReference type="EMBL" id="CAF3870756.1"/>
    </source>
</evidence>
<feature type="transmembrane region" description="Helical" evidence="8">
    <location>
        <begin position="165"/>
        <end position="184"/>
    </location>
</feature>
<comment type="similarity">
    <text evidence="2 7">Belongs to the major facilitator superfamily. Proton-dependent oligopeptide transporter (POT/PTR) (TC 2.A.17) family.</text>
</comment>
<feature type="transmembrane region" description="Helical" evidence="8">
    <location>
        <begin position="138"/>
        <end position="159"/>
    </location>
</feature>
<feature type="transmembrane region" description="Helical" evidence="8">
    <location>
        <begin position="530"/>
        <end position="552"/>
    </location>
</feature>
<protein>
    <submittedName>
        <fullName evidence="9">Uncharacterized protein</fullName>
    </submittedName>
</protein>
<dbReference type="InterPro" id="IPR000109">
    <property type="entry name" value="POT_fam"/>
</dbReference>
<dbReference type="SUPFAM" id="SSF103473">
    <property type="entry name" value="MFS general substrate transporter"/>
    <property type="match status" value="1"/>
</dbReference>
<dbReference type="GO" id="GO:0006857">
    <property type="term" value="P:oligopeptide transport"/>
    <property type="evidence" value="ECO:0007669"/>
    <property type="project" value="InterPro"/>
</dbReference>
<keyword evidence="6 8" id="KW-0472">Membrane</keyword>
<evidence type="ECO:0000256" key="6">
    <source>
        <dbReference type="ARBA" id="ARBA00023136"/>
    </source>
</evidence>
<dbReference type="PROSITE" id="PS01023">
    <property type="entry name" value="PTR2_2"/>
    <property type="match status" value="1"/>
</dbReference>
<gene>
    <name evidence="9" type="ORF">JYZ213_LOCUS26314</name>
    <name evidence="10" type="ORF">OXD698_LOCUS22338</name>
</gene>
<dbReference type="InterPro" id="IPR036259">
    <property type="entry name" value="MFS_trans_sf"/>
</dbReference>
<feature type="transmembrane region" description="Helical" evidence="8">
    <location>
        <begin position="444"/>
        <end position="464"/>
    </location>
</feature>
<keyword evidence="3 7" id="KW-0812">Transmembrane</keyword>
<evidence type="ECO:0000313" key="9">
    <source>
        <dbReference type="EMBL" id="CAF1190575.1"/>
    </source>
</evidence>
<proteinExistence type="inferred from homology"/>
<dbReference type="GO" id="GO:0022857">
    <property type="term" value="F:transmembrane transporter activity"/>
    <property type="evidence" value="ECO:0007669"/>
    <property type="project" value="InterPro"/>
</dbReference>
<dbReference type="Proteomes" id="UP000663845">
    <property type="component" value="Unassembled WGS sequence"/>
</dbReference>
<accession>A0A814VGH7</accession>
<keyword evidence="4" id="KW-0653">Protein transport</keyword>
<dbReference type="InterPro" id="IPR018456">
    <property type="entry name" value="PTR2_symporter_CS"/>
</dbReference>
<feature type="transmembrane region" description="Helical" evidence="8">
    <location>
        <begin position="558"/>
        <end position="580"/>
    </location>
</feature>
<evidence type="ECO:0000256" key="3">
    <source>
        <dbReference type="ARBA" id="ARBA00022692"/>
    </source>
</evidence>
<dbReference type="GO" id="GO:0016020">
    <property type="term" value="C:membrane"/>
    <property type="evidence" value="ECO:0007669"/>
    <property type="project" value="UniProtKB-SubCell"/>
</dbReference>
<reference evidence="9" key="1">
    <citation type="submission" date="2021-02" db="EMBL/GenBank/DDBJ databases">
        <authorList>
            <person name="Nowell W R."/>
        </authorList>
    </citation>
    <scope>NUCLEOTIDE SEQUENCE</scope>
</reference>
<feature type="transmembrane region" description="Helical" evidence="8">
    <location>
        <begin position="277"/>
        <end position="296"/>
    </location>
</feature>
<evidence type="ECO:0000256" key="2">
    <source>
        <dbReference type="ARBA" id="ARBA00005982"/>
    </source>
</evidence>
<evidence type="ECO:0000256" key="8">
    <source>
        <dbReference type="SAM" id="Phobius"/>
    </source>
</evidence>
<evidence type="ECO:0000256" key="1">
    <source>
        <dbReference type="ARBA" id="ARBA00004141"/>
    </source>
</evidence>
<keyword evidence="7" id="KW-0813">Transport</keyword>
<dbReference type="EMBL" id="CAJNOG010000349">
    <property type="protein sequence ID" value="CAF1190575.1"/>
    <property type="molecule type" value="Genomic_DNA"/>
</dbReference>
<sequence length="595" mass="66651">MSIAEEIELHSANAVESRIIEQTDDFNEIQPTSELKIMQQRDDFNEMHSTFAPKIIGQTNDSNEIYPTAEELSTLERVADKIPMAAWLIVICELCERFAFYGISGLFQNYIEFPLPSGNDTQPGALDKGQQTATALTMFFRFFAYLTPIIGAILADQLWGKYKTIMVSCVVYMVGLIILLLTSIPPAIDAGIAFPGLIVAIIILGFGTGGVKSNVSPLMAEQYTRTKPVITVIKGKRQILDPDVTMQSMFNWFYWAINIGALSLILTTNIEKYHSFWLAYLIPTVAFVGAIVVLIIGRNQYVQKPPAGSLLIRSARVTMTAIRMRWRMGKQADRPTLLDYAKTIPPPTDYNRLETGTETNNNQFIDDLKKAVRACRVFAFYPLYWICYNQFGTNLVSQAAQMNVGPLPNDILQNIDPLVLIILIPLFDKVIYPGLRRCKINFSAIARIACGFLCVSLGMGWSAFVQHLIYTTGPNEDFVPKPEPHEQQYNNITVAWQIPAYFFIALSEIFGSITGLEYAFTQAPPSMKSIVMSLFLFTSAIGSAINIALVPVSVNPKILWMYVALAGESFVTGIVFYFVFRNDQRKVHVEEISTK</sequence>
<feature type="transmembrane region" description="Helical" evidence="8">
    <location>
        <begin position="498"/>
        <end position="518"/>
    </location>
</feature>
<evidence type="ECO:0000256" key="7">
    <source>
        <dbReference type="RuleBase" id="RU003755"/>
    </source>
</evidence>